<protein>
    <recommendedName>
        <fullName evidence="4">Glycosyltransferase RgtA/B/C/D-like domain-containing protein</fullName>
    </recommendedName>
</protein>
<comment type="caution">
    <text evidence="2">The sequence shown here is derived from an EMBL/GenBank/DDBJ whole genome shotgun (WGS) entry which is preliminary data.</text>
</comment>
<feature type="transmembrane region" description="Helical" evidence="1">
    <location>
        <begin position="400"/>
        <end position="418"/>
    </location>
</feature>
<feature type="transmembrane region" description="Helical" evidence="1">
    <location>
        <begin position="356"/>
        <end position="376"/>
    </location>
</feature>
<feature type="transmembrane region" description="Helical" evidence="1">
    <location>
        <begin position="20"/>
        <end position="38"/>
    </location>
</feature>
<accession>D4RYH5</accession>
<evidence type="ECO:0008006" key="4">
    <source>
        <dbReference type="Google" id="ProtNLM"/>
    </source>
</evidence>
<feature type="transmembrane region" description="Helical" evidence="1">
    <location>
        <begin position="325"/>
        <end position="344"/>
    </location>
</feature>
<reference evidence="2 3" key="1">
    <citation type="submission" date="2010-02" db="EMBL/GenBank/DDBJ databases">
        <authorList>
            <person name="Weinstock G."/>
            <person name="Sodergren E."/>
            <person name="Clifton S."/>
            <person name="Fulton L."/>
            <person name="Fulton B."/>
            <person name="Courtney L."/>
            <person name="Fronick C."/>
            <person name="Harrison M."/>
            <person name="Strong C."/>
            <person name="Farmer C."/>
            <person name="Delahaunty K."/>
            <person name="Markovic C."/>
            <person name="Hall O."/>
            <person name="Minx P."/>
            <person name="Tomlinson C."/>
            <person name="Mitreva M."/>
            <person name="Nelson J."/>
            <person name="Hou S."/>
            <person name="Wollam A."/>
            <person name="Pepin K.H."/>
            <person name="Johnson M."/>
            <person name="Bhonagiri V."/>
            <person name="Zhang X."/>
            <person name="Suruliraj S."/>
            <person name="Warren W."/>
            <person name="Chinwalla A."/>
            <person name="Mardis E.R."/>
            <person name="Wilson R.K."/>
        </authorList>
    </citation>
    <scope>NUCLEOTIDE SEQUENCE [LARGE SCALE GENOMIC DNA]</scope>
    <source>
        <strain evidence="2 3">DSM 2876</strain>
    </source>
</reference>
<evidence type="ECO:0000313" key="3">
    <source>
        <dbReference type="Proteomes" id="UP000006238"/>
    </source>
</evidence>
<keyword evidence="1" id="KW-0472">Membrane</keyword>
<organism evidence="2 3">
    <name type="scientific">Eshraghiella crossota DSM 2876</name>
    <dbReference type="NCBI Taxonomy" id="511680"/>
    <lineage>
        <taxon>Bacteria</taxon>
        <taxon>Bacillati</taxon>
        <taxon>Bacillota</taxon>
        <taxon>Clostridia</taxon>
        <taxon>Lachnospirales</taxon>
        <taxon>Lachnospiraceae</taxon>
        <taxon>Eshraghiella</taxon>
    </lineage>
</organism>
<dbReference type="eggNOG" id="ENOG5032T59">
    <property type="taxonomic scope" value="Bacteria"/>
</dbReference>
<feature type="transmembrane region" description="Helical" evidence="1">
    <location>
        <begin position="139"/>
        <end position="155"/>
    </location>
</feature>
<keyword evidence="1" id="KW-0812">Transmembrane</keyword>
<sequence length="513" mass="57367">MYFSEGLISEVTLMKSKQYVYVITIIFILSLIPLYIIGKYNHPSVDDYYYGVETAKVYRDTGSVSQVISTSFDEMKNTYNDWQGNFAAIFLMRLQPAVFGESAYVLSSVILISAFVAAMLAFIYNFLRKWFDAGRQASIITALAVTFCAMQFTIMPSDSFYWYNGSVYYTFFFSLALFLLTLVTVMIKSKAMPARIIAGIFAVPLAFIIGGGNYATSLVTVLILITLVILMIVKKNKSVIPLVLITCSIGVSFALSILAPGNAIRQEAVGGSHGVIKSIICSFAYGGYSIASSTLAPVLILFIMLIPLLYRIAKRSSLSFKHPVLMLLFTFCLFCSQGTPVFYAQGLRMPYRMMNIINFSYYIFMIFNLVYMLGYIGKKYGDSLVLCKFARFFEMKHERFVFIMSCTIIFAISCVGLCKVSEGENGGADFSNMPLSVSATYSLINGDAKQYDKECRERAEYLSDTEEKGVTLAPLSVTPAPIFHTDITADPLHWKNAHLALFYGKDWVKLSNK</sequence>
<evidence type="ECO:0000256" key="1">
    <source>
        <dbReference type="SAM" id="Phobius"/>
    </source>
</evidence>
<feature type="transmembrane region" description="Helical" evidence="1">
    <location>
        <begin position="295"/>
        <end position="313"/>
    </location>
</feature>
<dbReference type="EMBL" id="ABWN01000022">
    <property type="protein sequence ID" value="EFF69075.1"/>
    <property type="molecule type" value="Genomic_DNA"/>
</dbReference>
<feature type="transmembrane region" description="Helical" evidence="1">
    <location>
        <begin position="103"/>
        <end position="127"/>
    </location>
</feature>
<name>D4RYH5_9FIRM</name>
<keyword evidence="1" id="KW-1133">Transmembrane helix</keyword>
<dbReference type="STRING" id="45851.BHV86_01670"/>
<dbReference type="Proteomes" id="UP000006238">
    <property type="component" value="Unassembled WGS sequence"/>
</dbReference>
<dbReference type="Pfam" id="PF19528">
    <property type="entry name" value="DUF6056"/>
    <property type="match status" value="1"/>
</dbReference>
<gene>
    <name evidence="2" type="ORF">BUTYVIB_00881</name>
</gene>
<proteinExistence type="predicted"/>
<keyword evidence="3" id="KW-1185">Reference proteome</keyword>
<feature type="transmembrane region" description="Helical" evidence="1">
    <location>
        <begin position="240"/>
        <end position="259"/>
    </location>
</feature>
<dbReference type="AlphaFoldDB" id="D4RYH5"/>
<dbReference type="InterPro" id="IPR045691">
    <property type="entry name" value="DUF6056"/>
</dbReference>
<evidence type="ECO:0000313" key="2">
    <source>
        <dbReference type="EMBL" id="EFF69075.1"/>
    </source>
</evidence>
<feature type="transmembrane region" description="Helical" evidence="1">
    <location>
        <begin position="215"/>
        <end position="233"/>
    </location>
</feature>
<dbReference type="HOGENOM" id="CLU_034627_0_0_9"/>
<feature type="transmembrane region" description="Helical" evidence="1">
    <location>
        <begin position="167"/>
        <end position="185"/>
    </location>
</feature>